<feature type="non-terminal residue" evidence="2">
    <location>
        <position position="1"/>
    </location>
</feature>
<evidence type="ECO:0000256" key="1">
    <source>
        <dbReference type="SAM" id="MobiDB-lite"/>
    </source>
</evidence>
<evidence type="ECO:0000313" key="2">
    <source>
        <dbReference type="EMBL" id="CAA9548400.1"/>
    </source>
</evidence>
<feature type="compositionally biased region" description="Low complexity" evidence="1">
    <location>
        <begin position="25"/>
        <end position="34"/>
    </location>
</feature>
<accession>A0A6J4UFQ8</accession>
<organism evidence="2">
    <name type="scientific">uncultured Thermomicrobiales bacterium</name>
    <dbReference type="NCBI Taxonomy" id="1645740"/>
    <lineage>
        <taxon>Bacteria</taxon>
        <taxon>Pseudomonadati</taxon>
        <taxon>Thermomicrobiota</taxon>
        <taxon>Thermomicrobia</taxon>
        <taxon>Thermomicrobiales</taxon>
        <taxon>environmental samples</taxon>
    </lineage>
</organism>
<gene>
    <name evidence="2" type="ORF">AVDCRST_MAG70-710</name>
</gene>
<proteinExistence type="predicted"/>
<feature type="compositionally biased region" description="Low complexity" evidence="1">
    <location>
        <begin position="7"/>
        <end position="17"/>
    </location>
</feature>
<name>A0A6J4UFQ8_9BACT</name>
<sequence>TWPNTGSRSPPRRTCSPPWRPNRVASSTRSGAIGSRRRRAPTITTVMTWSGRVRSARPV</sequence>
<feature type="region of interest" description="Disordered" evidence="1">
    <location>
        <begin position="1"/>
        <end position="40"/>
    </location>
</feature>
<reference evidence="2" key="1">
    <citation type="submission" date="2020-02" db="EMBL/GenBank/DDBJ databases">
        <authorList>
            <person name="Meier V. D."/>
        </authorList>
    </citation>
    <scope>NUCLEOTIDE SEQUENCE</scope>
    <source>
        <strain evidence="2">AVDCRST_MAG70</strain>
    </source>
</reference>
<feature type="non-terminal residue" evidence="2">
    <location>
        <position position="59"/>
    </location>
</feature>
<dbReference type="AlphaFoldDB" id="A0A6J4UFQ8"/>
<protein>
    <submittedName>
        <fullName evidence="2">Uncharacterized protein</fullName>
    </submittedName>
</protein>
<dbReference type="EMBL" id="CADCWH010000110">
    <property type="protein sequence ID" value="CAA9548400.1"/>
    <property type="molecule type" value="Genomic_DNA"/>
</dbReference>